<keyword evidence="2" id="KW-0808">Transferase</keyword>
<dbReference type="RefSeq" id="WP_136395411.1">
    <property type="nucleotide sequence ID" value="NZ_SSND01000004.1"/>
</dbReference>
<dbReference type="AlphaFoldDB" id="A0A4S3MKL3"/>
<keyword evidence="3" id="KW-1185">Reference proteome</keyword>
<evidence type="ECO:0000313" key="3">
    <source>
        <dbReference type="Proteomes" id="UP000309450"/>
    </source>
</evidence>
<dbReference type="SUPFAM" id="SSF53756">
    <property type="entry name" value="UDP-Glycosyltransferase/glycogen phosphorylase"/>
    <property type="match status" value="1"/>
</dbReference>
<dbReference type="Proteomes" id="UP000309450">
    <property type="component" value="Unassembled WGS sequence"/>
</dbReference>
<protein>
    <submittedName>
        <fullName evidence="2">Glycosyl transferase family 28</fullName>
    </submittedName>
</protein>
<comment type="caution">
    <text evidence="2">The sequence shown here is derived from an EMBL/GenBank/DDBJ whole genome shotgun (WGS) entry which is preliminary data.</text>
</comment>
<dbReference type="GO" id="GO:0016758">
    <property type="term" value="F:hexosyltransferase activity"/>
    <property type="evidence" value="ECO:0007669"/>
    <property type="project" value="InterPro"/>
</dbReference>
<dbReference type="OrthoDB" id="7186565at2"/>
<dbReference type="InterPro" id="IPR007235">
    <property type="entry name" value="Glyco_trans_28_C"/>
</dbReference>
<sequence>MIFATVGTQLPFDRLLLALDTWAALHLEVPVIAQTGQSSKTYTHLQTCAHLDQRAFADTFAAARVVVAHAGMGTILTALDLGKPLILMPRRADLGEHRNDHQQDTAAEMAQLSNVTVVQSSAALCVALDRALAAPRAVGDVPVAAEPKALIEAVRSFIWTGLTPEVRP</sequence>
<evidence type="ECO:0000259" key="1">
    <source>
        <dbReference type="Pfam" id="PF04101"/>
    </source>
</evidence>
<dbReference type="EMBL" id="SSND01000004">
    <property type="protein sequence ID" value="THD82303.1"/>
    <property type="molecule type" value="Genomic_DNA"/>
</dbReference>
<gene>
    <name evidence="2" type="ORF">E7811_14655</name>
</gene>
<proteinExistence type="predicted"/>
<feature type="domain" description="Glycosyl transferase family 28 C-terminal" evidence="1">
    <location>
        <begin position="1"/>
        <end position="113"/>
    </location>
</feature>
<evidence type="ECO:0000313" key="2">
    <source>
        <dbReference type="EMBL" id="THD82303.1"/>
    </source>
</evidence>
<name>A0A4S3MKL3_9RHOB</name>
<dbReference type="Pfam" id="PF04101">
    <property type="entry name" value="Glyco_tran_28_C"/>
    <property type="match status" value="1"/>
</dbReference>
<dbReference type="Gene3D" id="3.40.50.2000">
    <property type="entry name" value="Glycogen Phosphorylase B"/>
    <property type="match status" value="1"/>
</dbReference>
<reference evidence="2 3" key="1">
    <citation type="submission" date="2019-04" db="EMBL/GenBank/DDBJ databases">
        <title>Draft genome sequence of Gemmobacter aestuarii sp. nov.</title>
        <authorList>
            <person name="Hameed A."/>
            <person name="Lin S.-Y."/>
            <person name="Shahina M."/>
            <person name="Lai W.-A."/>
            <person name="Young C.-C."/>
        </authorList>
    </citation>
    <scope>NUCLEOTIDE SEQUENCE [LARGE SCALE GENOMIC DNA]</scope>
    <source>
        <strain evidence="2 3">CC-PW-75</strain>
    </source>
</reference>
<accession>A0A4S3MKL3</accession>
<organism evidence="2 3">
    <name type="scientific">Aliigemmobacter aestuarii</name>
    <dbReference type="NCBI Taxonomy" id="1445661"/>
    <lineage>
        <taxon>Bacteria</taxon>
        <taxon>Pseudomonadati</taxon>
        <taxon>Pseudomonadota</taxon>
        <taxon>Alphaproteobacteria</taxon>
        <taxon>Rhodobacterales</taxon>
        <taxon>Paracoccaceae</taxon>
        <taxon>Aliigemmobacter</taxon>
    </lineage>
</organism>